<sequence length="39" mass="3976">VSSGTTPVVPVNQAFLEPLVSLAGPGIDLELTQGVEKLV</sequence>
<evidence type="ECO:0000313" key="1">
    <source>
        <dbReference type="EMBL" id="KKL00824.1"/>
    </source>
</evidence>
<name>A0A0F9A153_9ZZZZ</name>
<dbReference type="AlphaFoldDB" id="A0A0F9A153"/>
<gene>
    <name evidence="1" type="ORF">LCGC14_2628560</name>
</gene>
<proteinExistence type="predicted"/>
<reference evidence="1" key="1">
    <citation type="journal article" date="2015" name="Nature">
        <title>Complex archaea that bridge the gap between prokaryotes and eukaryotes.</title>
        <authorList>
            <person name="Spang A."/>
            <person name="Saw J.H."/>
            <person name="Jorgensen S.L."/>
            <person name="Zaremba-Niedzwiedzka K."/>
            <person name="Martijn J."/>
            <person name="Lind A.E."/>
            <person name="van Eijk R."/>
            <person name="Schleper C."/>
            <person name="Guy L."/>
            <person name="Ettema T.J."/>
        </authorList>
    </citation>
    <scope>NUCLEOTIDE SEQUENCE</scope>
</reference>
<organism evidence="1">
    <name type="scientific">marine sediment metagenome</name>
    <dbReference type="NCBI Taxonomy" id="412755"/>
    <lineage>
        <taxon>unclassified sequences</taxon>
        <taxon>metagenomes</taxon>
        <taxon>ecological metagenomes</taxon>
    </lineage>
</organism>
<dbReference type="EMBL" id="LAZR01045026">
    <property type="protein sequence ID" value="KKL00824.1"/>
    <property type="molecule type" value="Genomic_DNA"/>
</dbReference>
<protein>
    <submittedName>
        <fullName evidence="1">Uncharacterized protein</fullName>
    </submittedName>
</protein>
<comment type="caution">
    <text evidence="1">The sequence shown here is derived from an EMBL/GenBank/DDBJ whole genome shotgun (WGS) entry which is preliminary data.</text>
</comment>
<accession>A0A0F9A153</accession>
<feature type="non-terminal residue" evidence="1">
    <location>
        <position position="1"/>
    </location>
</feature>